<feature type="transmembrane region" description="Helical" evidence="1">
    <location>
        <begin position="359"/>
        <end position="380"/>
    </location>
</feature>
<keyword evidence="2" id="KW-0732">Signal</keyword>
<keyword evidence="1" id="KW-1133">Transmembrane helix</keyword>
<gene>
    <name evidence="4" type="ORF">G1H10_25935</name>
</gene>
<dbReference type="EMBL" id="JAAGOA010000024">
    <property type="protein sequence ID" value="NEE03612.1"/>
    <property type="molecule type" value="Genomic_DNA"/>
</dbReference>
<keyword evidence="1" id="KW-0472">Membrane</keyword>
<feature type="domain" description="Alpha-galactosidase NEW3" evidence="3">
    <location>
        <begin position="158"/>
        <end position="230"/>
    </location>
</feature>
<proteinExistence type="predicted"/>
<sequence length="386" mass="40321">MRRFRPTLLLPVAMISAALGLAPVAPASAAELVTPYPSVRVEPGQDATFDLQIFSDEREPVELRVTDAPDGWETLFRGDGREIDAVYANPGEAAEAQLDVRLPADAEPGRYDVTVVADAPSGDSRLELGLRVVEQASGAFEFGTDFDTLRGSGTDTYRFDLTVANNTAQEATFSLAASGPEGWNVTASPSTEQQAATVTVDAGSQSTVTVEADPPDDVAAGSYEIGVEAQGEGTTLQSTLTAEVTGAGSMTLSTAGERLNASGSAGDSSSLSLVVTNDGNAPLQGVTLSSTPPTDWEVTFEPETVEVIPPGQSAQVTANITPDGDAIAGDYVVTFDASSQGESSGNDSVEVRYTVETSAWWGLLGVLVIVAALAALFWVYRRFGRR</sequence>
<dbReference type="GO" id="GO:0005975">
    <property type="term" value="P:carbohydrate metabolic process"/>
    <property type="evidence" value="ECO:0007669"/>
    <property type="project" value="UniProtKB-ARBA"/>
</dbReference>
<evidence type="ECO:0000256" key="1">
    <source>
        <dbReference type="SAM" id="Phobius"/>
    </source>
</evidence>
<evidence type="ECO:0000313" key="5">
    <source>
        <dbReference type="Proteomes" id="UP000475214"/>
    </source>
</evidence>
<dbReference type="PANTHER" id="PTHR39198">
    <property type="entry name" value="HYPOTHETICAL MEMBRANE PROTEIN, CONSERVED"/>
    <property type="match status" value="1"/>
</dbReference>
<protein>
    <recommendedName>
        <fullName evidence="3">Alpha-galactosidase NEW3 domain-containing protein</fullName>
    </recommendedName>
</protein>
<organism evidence="4 5">
    <name type="scientific">Phytoactinopolyspora halotolerans</name>
    <dbReference type="NCBI Taxonomy" id="1981512"/>
    <lineage>
        <taxon>Bacteria</taxon>
        <taxon>Bacillati</taxon>
        <taxon>Actinomycetota</taxon>
        <taxon>Actinomycetes</taxon>
        <taxon>Jiangellales</taxon>
        <taxon>Jiangellaceae</taxon>
        <taxon>Phytoactinopolyspora</taxon>
    </lineage>
</organism>
<feature type="signal peptide" evidence="2">
    <location>
        <begin position="1"/>
        <end position="29"/>
    </location>
</feature>
<dbReference type="InterPro" id="IPR013783">
    <property type="entry name" value="Ig-like_fold"/>
</dbReference>
<comment type="caution">
    <text evidence="4">The sequence shown here is derived from an EMBL/GenBank/DDBJ whole genome shotgun (WGS) entry which is preliminary data.</text>
</comment>
<evidence type="ECO:0000256" key="2">
    <source>
        <dbReference type="SAM" id="SignalP"/>
    </source>
</evidence>
<feature type="domain" description="Alpha-galactosidase NEW3" evidence="3">
    <location>
        <begin position="41"/>
        <end position="117"/>
    </location>
</feature>
<feature type="chain" id="PRO_5026674090" description="Alpha-galactosidase NEW3 domain-containing protein" evidence="2">
    <location>
        <begin position="30"/>
        <end position="386"/>
    </location>
</feature>
<name>A0A6L9SGQ6_9ACTN</name>
<dbReference type="AlphaFoldDB" id="A0A6L9SGQ6"/>
<dbReference type="RefSeq" id="WP_163743431.1">
    <property type="nucleotide sequence ID" value="NZ_JAAGOA010000024.1"/>
</dbReference>
<evidence type="ECO:0000259" key="3">
    <source>
        <dbReference type="Pfam" id="PF10633"/>
    </source>
</evidence>
<dbReference type="Gene3D" id="2.60.40.10">
    <property type="entry name" value="Immunoglobulins"/>
    <property type="match status" value="3"/>
</dbReference>
<reference evidence="4 5" key="1">
    <citation type="submission" date="2020-02" db="EMBL/GenBank/DDBJ databases">
        <authorList>
            <person name="Li X.-J."/>
            <person name="Han X.-M."/>
        </authorList>
    </citation>
    <scope>NUCLEOTIDE SEQUENCE [LARGE SCALE GENOMIC DNA]</scope>
    <source>
        <strain evidence="4 5">CCTCC AB 2017055</strain>
    </source>
</reference>
<dbReference type="Proteomes" id="UP000475214">
    <property type="component" value="Unassembled WGS sequence"/>
</dbReference>
<accession>A0A6L9SGQ6</accession>
<dbReference type="PANTHER" id="PTHR39198:SF1">
    <property type="entry name" value="ALPHA-GALACTOSIDASE NEW3 DOMAIN-CONTAINING PROTEIN"/>
    <property type="match status" value="1"/>
</dbReference>
<feature type="domain" description="Alpha-galactosidase NEW3" evidence="3">
    <location>
        <begin position="265"/>
        <end position="338"/>
    </location>
</feature>
<evidence type="ECO:0000313" key="4">
    <source>
        <dbReference type="EMBL" id="NEE03612.1"/>
    </source>
</evidence>
<dbReference type="InterPro" id="IPR018905">
    <property type="entry name" value="A-galactase_NEW3"/>
</dbReference>
<keyword evidence="5" id="KW-1185">Reference proteome</keyword>
<keyword evidence="1" id="KW-0812">Transmembrane</keyword>
<dbReference type="Pfam" id="PF10633">
    <property type="entry name" value="NPCBM_assoc"/>
    <property type="match status" value="3"/>
</dbReference>